<reference evidence="1" key="1">
    <citation type="submission" date="2014-09" db="EMBL/GenBank/DDBJ databases">
        <title>Draft genome sequence of an oleaginous Mucoromycotina fungus Mucor ambiguus NBRC6742.</title>
        <authorList>
            <person name="Takeda I."/>
            <person name="Yamane N."/>
            <person name="Morita T."/>
            <person name="Tamano K."/>
            <person name="Machida M."/>
            <person name="Baker S."/>
            <person name="Koike H."/>
        </authorList>
    </citation>
    <scope>NUCLEOTIDE SEQUENCE</scope>
    <source>
        <strain evidence="1">NBRC 6742</strain>
    </source>
</reference>
<gene>
    <name evidence="1" type="ORF">MAM1_0071c04184</name>
</gene>
<protein>
    <submittedName>
        <fullName evidence="1">Uncharacterized protein</fullName>
    </submittedName>
</protein>
<evidence type="ECO:0000313" key="1">
    <source>
        <dbReference type="EMBL" id="GAN04720.1"/>
    </source>
</evidence>
<organism evidence="1">
    <name type="scientific">Mucor ambiguus</name>
    <dbReference type="NCBI Taxonomy" id="91626"/>
    <lineage>
        <taxon>Eukaryota</taxon>
        <taxon>Fungi</taxon>
        <taxon>Fungi incertae sedis</taxon>
        <taxon>Mucoromycota</taxon>
        <taxon>Mucoromycotina</taxon>
        <taxon>Mucoromycetes</taxon>
        <taxon>Mucorales</taxon>
        <taxon>Mucorineae</taxon>
        <taxon>Mucoraceae</taxon>
        <taxon>Mucor</taxon>
    </lineage>
</organism>
<dbReference type="OrthoDB" id="2209631at2759"/>
<evidence type="ECO:0000313" key="2">
    <source>
        <dbReference type="Proteomes" id="UP000053815"/>
    </source>
</evidence>
<dbReference type="AlphaFoldDB" id="A0A0C9LUB2"/>
<dbReference type="Proteomes" id="UP000053815">
    <property type="component" value="Unassembled WGS sequence"/>
</dbReference>
<sequence>MNSYNHRFSIKTDSHDQQTLQYLSAACIAQWVQQKPSAKATMTLDDGDTINLPVYALRRRNAVVAQLPDAPLITA</sequence>
<dbReference type="PROSITE" id="PS51257">
    <property type="entry name" value="PROKAR_LIPOPROTEIN"/>
    <property type="match status" value="1"/>
</dbReference>
<proteinExistence type="predicted"/>
<name>A0A0C9LUB2_9FUNG</name>
<accession>A0A0C9LUB2</accession>
<dbReference type="EMBL" id="DF836360">
    <property type="protein sequence ID" value="GAN04720.1"/>
    <property type="molecule type" value="Genomic_DNA"/>
</dbReference>
<keyword evidence="2" id="KW-1185">Reference proteome</keyword>